<evidence type="ECO:0000313" key="2">
    <source>
        <dbReference type="EMBL" id="KDN65757.1"/>
    </source>
</evidence>
<organism evidence="2 3">
    <name type="scientific">Colletotrichum sublineola</name>
    <name type="common">Sorghum anthracnose fungus</name>
    <dbReference type="NCBI Taxonomy" id="1173701"/>
    <lineage>
        <taxon>Eukaryota</taxon>
        <taxon>Fungi</taxon>
        <taxon>Dikarya</taxon>
        <taxon>Ascomycota</taxon>
        <taxon>Pezizomycotina</taxon>
        <taxon>Sordariomycetes</taxon>
        <taxon>Hypocreomycetidae</taxon>
        <taxon>Glomerellales</taxon>
        <taxon>Glomerellaceae</taxon>
        <taxon>Colletotrichum</taxon>
        <taxon>Colletotrichum graminicola species complex</taxon>
    </lineage>
</organism>
<dbReference type="HOGENOM" id="CLU_2277332_0_0_1"/>
<protein>
    <submittedName>
        <fullName evidence="2">Uncharacterized protein</fullName>
    </submittedName>
</protein>
<sequence length="102" mass="10899">MADVYEDLLLSPNVTSCSSAAAQPRSLPSAGVFQLTLEKANNPAASGARNNPESPFRPESKFPSANTPSASGRTVCLRDLEVTKGPGSTLWGLEYTQDWRSK</sequence>
<dbReference type="EMBL" id="JMSE01000998">
    <property type="protein sequence ID" value="KDN65757.1"/>
    <property type="molecule type" value="Genomic_DNA"/>
</dbReference>
<comment type="caution">
    <text evidence="2">The sequence shown here is derived from an EMBL/GenBank/DDBJ whole genome shotgun (WGS) entry which is preliminary data.</text>
</comment>
<dbReference type="AlphaFoldDB" id="A0A066XA13"/>
<name>A0A066XA13_COLSU</name>
<reference evidence="3" key="1">
    <citation type="journal article" date="2014" name="Genome Announc.">
        <title>Draft genome sequence of Colletotrichum sublineola, a destructive pathogen of cultivated sorghum.</title>
        <authorList>
            <person name="Baroncelli R."/>
            <person name="Sanz-Martin J.M."/>
            <person name="Rech G.E."/>
            <person name="Sukno S.A."/>
            <person name="Thon M.R."/>
        </authorList>
    </citation>
    <scope>NUCLEOTIDE SEQUENCE [LARGE SCALE GENOMIC DNA]</scope>
    <source>
        <strain evidence="3">TX430BB</strain>
    </source>
</reference>
<accession>A0A066XA13</accession>
<keyword evidence="3" id="KW-1185">Reference proteome</keyword>
<feature type="region of interest" description="Disordered" evidence="1">
    <location>
        <begin position="41"/>
        <end position="71"/>
    </location>
</feature>
<evidence type="ECO:0000313" key="3">
    <source>
        <dbReference type="Proteomes" id="UP000027238"/>
    </source>
</evidence>
<proteinExistence type="predicted"/>
<gene>
    <name evidence="2" type="ORF">CSUB01_12138</name>
</gene>
<evidence type="ECO:0000256" key="1">
    <source>
        <dbReference type="SAM" id="MobiDB-lite"/>
    </source>
</evidence>
<dbReference type="OrthoDB" id="4855609at2759"/>
<dbReference type="Proteomes" id="UP000027238">
    <property type="component" value="Unassembled WGS sequence"/>
</dbReference>